<keyword evidence="2" id="KW-1185">Reference proteome</keyword>
<protein>
    <submittedName>
        <fullName evidence="1">Uncharacterized protein</fullName>
    </submittedName>
</protein>
<accession>A0A9D4ZHL7</accession>
<name>A0A9D4ZHL7_ADICA</name>
<dbReference type="EMBL" id="JABFUD020000009">
    <property type="protein sequence ID" value="KAI5075774.1"/>
    <property type="molecule type" value="Genomic_DNA"/>
</dbReference>
<comment type="caution">
    <text evidence="1">The sequence shown here is derived from an EMBL/GenBank/DDBJ whole genome shotgun (WGS) entry which is preliminary data.</text>
</comment>
<proteinExistence type="predicted"/>
<organism evidence="1 2">
    <name type="scientific">Adiantum capillus-veneris</name>
    <name type="common">Maidenhair fern</name>
    <dbReference type="NCBI Taxonomy" id="13818"/>
    <lineage>
        <taxon>Eukaryota</taxon>
        <taxon>Viridiplantae</taxon>
        <taxon>Streptophyta</taxon>
        <taxon>Embryophyta</taxon>
        <taxon>Tracheophyta</taxon>
        <taxon>Polypodiopsida</taxon>
        <taxon>Polypodiidae</taxon>
        <taxon>Polypodiales</taxon>
        <taxon>Pteridineae</taxon>
        <taxon>Pteridaceae</taxon>
        <taxon>Vittarioideae</taxon>
        <taxon>Adiantum</taxon>
    </lineage>
</organism>
<gene>
    <name evidence="1" type="ORF">GOP47_0009850</name>
</gene>
<sequence length="108" mass="11724">VDRRLQGVGFWWHRRAVEWSVAPFLAYGGIGPSSPFARCGGGYPRVSHDLLLLVARVDVYLCGFMVWAGLEGFPMDVQGGGSQWLQALCSCGLLPPTWVGFGGSFFGN</sequence>
<reference evidence="1" key="1">
    <citation type="submission" date="2021-01" db="EMBL/GenBank/DDBJ databases">
        <title>Adiantum capillus-veneris genome.</title>
        <authorList>
            <person name="Fang Y."/>
            <person name="Liao Q."/>
        </authorList>
    </citation>
    <scope>NUCLEOTIDE SEQUENCE</scope>
    <source>
        <strain evidence="1">H3</strain>
        <tissue evidence="1">Leaf</tissue>
    </source>
</reference>
<evidence type="ECO:0000313" key="2">
    <source>
        <dbReference type="Proteomes" id="UP000886520"/>
    </source>
</evidence>
<dbReference type="Proteomes" id="UP000886520">
    <property type="component" value="Chromosome 9"/>
</dbReference>
<dbReference type="AlphaFoldDB" id="A0A9D4ZHL7"/>
<evidence type="ECO:0000313" key="1">
    <source>
        <dbReference type="EMBL" id="KAI5075774.1"/>
    </source>
</evidence>
<feature type="non-terminal residue" evidence="1">
    <location>
        <position position="1"/>
    </location>
</feature>